<feature type="transmembrane region" description="Helical" evidence="1">
    <location>
        <begin position="103"/>
        <end position="127"/>
    </location>
</feature>
<dbReference type="AlphaFoldDB" id="A0A191T958"/>
<organism evidence="2">
    <name type="scientific">Escherichia coli</name>
    <dbReference type="NCBI Taxonomy" id="562"/>
    <lineage>
        <taxon>Bacteria</taxon>
        <taxon>Pseudomonadati</taxon>
        <taxon>Pseudomonadota</taxon>
        <taxon>Gammaproteobacteria</taxon>
        <taxon>Enterobacterales</taxon>
        <taxon>Enterobacteriaceae</taxon>
        <taxon>Escherichia</taxon>
    </lineage>
</organism>
<sequence length="134" mass="15305">MNKTKFIAYSVFFLVSYMAIYGYVYQQNVDYLSPPAWRVFTAITVAVAVLASLAPAFAFKGSTALREDGEINICYFCPMFTLMLIALCFIGKSLYFWSFELDHIAIMFAATVYLTASPIFSLMFYYVQIDKDFV</sequence>
<feature type="transmembrane region" description="Helical" evidence="1">
    <location>
        <begin position="36"/>
        <end position="59"/>
    </location>
</feature>
<dbReference type="RefSeq" id="WP_103246022.1">
    <property type="nucleotide sequence ID" value="NZ_MAUI02000023.1"/>
</dbReference>
<name>A0A191T958_ECOLX</name>
<feature type="transmembrane region" description="Helical" evidence="1">
    <location>
        <begin position="7"/>
        <end position="24"/>
    </location>
</feature>
<dbReference type="EMBL" id="KU963390">
    <property type="protein sequence ID" value="ANI75630.1"/>
    <property type="molecule type" value="Genomic_DNA"/>
</dbReference>
<keyword evidence="1" id="KW-0472">Membrane</keyword>
<keyword evidence="2" id="KW-0614">Plasmid</keyword>
<keyword evidence="1" id="KW-0812">Transmembrane</keyword>
<evidence type="ECO:0008006" key="3">
    <source>
        <dbReference type="Google" id="ProtNLM"/>
    </source>
</evidence>
<protein>
    <recommendedName>
        <fullName evidence="3">Transmembrane protein</fullName>
    </recommendedName>
</protein>
<proteinExistence type="predicted"/>
<reference evidence="2" key="1">
    <citation type="submission" date="2016-03" db="EMBL/GenBank/DDBJ databases">
        <title>Resistome analysis of KPC-2-producing Escherichia coli ST224 strain isolated in Brazil using whole genome sequencing.</title>
        <authorList>
            <person name="Rossi I.G."/>
            <person name="Araujo B.F."/>
            <person name="Cerdeira L.T."/>
            <person name="Campos P.A."/>
            <person name="Royer S."/>
            <person name="Ferreira M.L."/>
            <person name="Batistao D.W.F."/>
            <person name="Souza T.A."/>
            <person name="Vancan S.I.S."/>
            <person name="Lincopan N."/>
            <person name="Gontijo-Filho P.P."/>
            <person name="Ribas R.M."/>
        </authorList>
    </citation>
    <scope>NUCLEOTIDE SEQUENCE</scope>
    <source>
        <strain evidence="2">ECO37</strain>
        <plasmid evidence="2">ECO37P2</plasmid>
    </source>
</reference>
<evidence type="ECO:0000313" key="2">
    <source>
        <dbReference type="EMBL" id="ANI75630.1"/>
    </source>
</evidence>
<geneLocation type="plasmid" evidence="2">
    <name>ECO37P2</name>
</geneLocation>
<evidence type="ECO:0000256" key="1">
    <source>
        <dbReference type="SAM" id="Phobius"/>
    </source>
</evidence>
<feature type="transmembrane region" description="Helical" evidence="1">
    <location>
        <begin position="71"/>
        <end position="97"/>
    </location>
</feature>
<accession>A0A191T958</accession>
<keyword evidence="1" id="KW-1133">Transmembrane helix</keyword>